<dbReference type="EMBL" id="BMGP01000001">
    <property type="protein sequence ID" value="GGF14042.1"/>
    <property type="molecule type" value="Genomic_DNA"/>
</dbReference>
<keyword evidence="3" id="KW-0328">Glycosyltransferase</keyword>
<keyword evidence="8 9" id="KW-0472">Membrane</keyword>
<accession>A0A917EU65</accession>
<keyword evidence="6" id="KW-0448">Lipopolysaccharide biosynthesis</keyword>
<sequence>MIKSTPVTDDTPAAAIQPHEISIVIPVYQGERTLESLMREIAPLTTVQLTAEGYPYVVREALLVYDNGPDDSARVIREQSAEHPFVRAVWLSKNSGQHAATLAGMASAGSEWIVTLDEDGQHNPADIPNLLDTALTRQATVVYAKPTNPPPHGWLRNSASKGAKWFLSTVAGGGNASDFQSFRLVLGSVGRSVAAYSGSGVYLDIAMGWIAGRVTTSPVELRSEGDRPSGYSARRLFGHFWRMVLTNGTRGLRLVSILGVLFGLFGIVVALYILIARLTSSEVPAGWASTIVIVLFGTGAILFSLGVIAEYIGINVNMAMGKPPYLITTDPELGPLGRAHLKSNSGLSTPPVVEQTPVVVEQTPVVVEQAPVVVEQTKPSE</sequence>
<keyword evidence="7 9" id="KW-1133">Transmembrane helix</keyword>
<dbReference type="PANTHER" id="PTHR48090">
    <property type="entry name" value="UNDECAPRENYL-PHOSPHATE 4-DEOXY-4-FORMAMIDO-L-ARABINOSE TRANSFERASE-RELATED"/>
    <property type="match status" value="1"/>
</dbReference>
<keyword evidence="2" id="KW-1003">Cell membrane</keyword>
<evidence type="ECO:0000256" key="5">
    <source>
        <dbReference type="ARBA" id="ARBA00022692"/>
    </source>
</evidence>
<dbReference type="Gene3D" id="3.90.550.10">
    <property type="entry name" value="Spore Coat Polysaccharide Biosynthesis Protein SpsA, Chain A"/>
    <property type="match status" value="1"/>
</dbReference>
<feature type="transmembrane region" description="Helical" evidence="9">
    <location>
        <begin position="287"/>
        <end position="312"/>
    </location>
</feature>
<feature type="domain" description="Glycosyltransferase 2-like" evidence="10">
    <location>
        <begin position="22"/>
        <end position="159"/>
    </location>
</feature>
<comment type="similarity">
    <text evidence="1">Belongs to the glycosyltransferase 2 family.</text>
</comment>
<evidence type="ECO:0000256" key="8">
    <source>
        <dbReference type="ARBA" id="ARBA00023136"/>
    </source>
</evidence>
<proteinExistence type="inferred from homology"/>
<evidence type="ECO:0000313" key="11">
    <source>
        <dbReference type="EMBL" id="GGF14042.1"/>
    </source>
</evidence>
<evidence type="ECO:0000256" key="2">
    <source>
        <dbReference type="ARBA" id="ARBA00022475"/>
    </source>
</evidence>
<dbReference type="GO" id="GO:0005886">
    <property type="term" value="C:plasma membrane"/>
    <property type="evidence" value="ECO:0007669"/>
    <property type="project" value="TreeGrafter"/>
</dbReference>
<keyword evidence="4 11" id="KW-0808">Transferase</keyword>
<evidence type="ECO:0000313" key="12">
    <source>
        <dbReference type="Proteomes" id="UP000598775"/>
    </source>
</evidence>
<dbReference type="InterPro" id="IPR050256">
    <property type="entry name" value="Glycosyltransferase_2"/>
</dbReference>
<evidence type="ECO:0000256" key="7">
    <source>
        <dbReference type="ARBA" id="ARBA00022989"/>
    </source>
</evidence>
<evidence type="ECO:0000259" key="10">
    <source>
        <dbReference type="Pfam" id="PF00535"/>
    </source>
</evidence>
<dbReference type="Pfam" id="PF00535">
    <property type="entry name" value="Glycos_transf_2"/>
    <property type="match status" value="1"/>
</dbReference>
<name>A0A917EU65_9MICO</name>
<dbReference type="Proteomes" id="UP000598775">
    <property type="component" value="Unassembled WGS sequence"/>
</dbReference>
<dbReference type="SUPFAM" id="SSF53448">
    <property type="entry name" value="Nucleotide-diphospho-sugar transferases"/>
    <property type="match status" value="1"/>
</dbReference>
<evidence type="ECO:0000256" key="6">
    <source>
        <dbReference type="ARBA" id="ARBA00022985"/>
    </source>
</evidence>
<dbReference type="InterPro" id="IPR001173">
    <property type="entry name" value="Glyco_trans_2-like"/>
</dbReference>
<evidence type="ECO:0000256" key="4">
    <source>
        <dbReference type="ARBA" id="ARBA00022679"/>
    </source>
</evidence>
<dbReference type="AlphaFoldDB" id="A0A917EU65"/>
<feature type="transmembrane region" description="Helical" evidence="9">
    <location>
        <begin position="252"/>
        <end position="275"/>
    </location>
</feature>
<evidence type="ECO:0000256" key="9">
    <source>
        <dbReference type="SAM" id="Phobius"/>
    </source>
</evidence>
<reference evidence="11 12" key="1">
    <citation type="journal article" date="2014" name="Int. J. Syst. Evol. Microbiol.">
        <title>Complete genome sequence of Corynebacterium casei LMG S-19264T (=DSM 44701T), isolated from a smear-ripened cheese.</title>
        <authorList>
            <consortium name="US DOE Joint Genome Institute (JGI-PGF)"/>
            <person name="Walter F."/>
            <person name="Albersmeier A."/>
            <person name="Kalinowski J."/>
            <person name="Ruckert C."/>
        </authorList>
    </citation>
    <scope>NUCLEOTIDE SEQUENCE [LARGE SCALE GENOMIC DNA]</scope>
    <source>
        <strain evidence="11 12">CGMCC 1.12976</strain>
    </source>
</reference>
<dbReference type="PANTHER" id="PTHR48090:SF3">
    <property type="entry name" value="UNDECAPRENYL-PHOSPHATE 4-DEOXY-4-FORMAMIDO-L-ARABINOSE TRANSFERASE"/>
    <property type="match status" value="1"/>
</dbReference>
<evidence type="ECO:0000256" key="1">
    <source>
        <dbReference type="ARBA" id="ARBA00006739"/>
    </source>
</evidence>
<protein>
    <submittedName>
        <fullName evidence="11">Glycosyl transferase</fullName>
    </submittedName>
</protein>
<organism evidence="11 12">
    <name type="scientific">Subtercola lobariae</name>
    <dbReference type="NCBI Taxonomy" id="1588641"/>
    <lineage>
        <taxon>Bacteria</taxon>
        <taxon>Bacillati</taxon>
        <taxon>Actinomycetota</taxon>
        <taxon>Actinomycetes</taxon>
        <taxon>Micrococcales</taxon>
        <taxon>Microbacteriaceae</taxon>
        <taxon>Subtercola</taxon>
    </lineage>
</organism>
<keyword evidence="5 9" id="KW-0812">Transmembrane</keyword>
<comment type="caution">
    <text evidence="11">The sequence shown here is derived from an EMBL/GenBank/DDBJ whole genome shotgun (WGS) entry which is preliminary data.</text>
</comment>
<evidence type="ECO:0000256" key="3">
    <source>
        <dbReference type="ARBA" id="ARBA00022676"/>
    </source>
</evidence>
<dbReference type="GO" id="GO:0099621">
    <property type="term" value="F:undecaprenyl-phosphate 4-deoxy-4-formamido-L-arabinose transferase activity"/>
    <property type="evidence" value="ECO:0007669"/>
    <property type="project" value="TreeGrafter"/>
</dbReference>
<dbReference type="GO" id="GO:0009103">
    <property type="term" value="P:lipopolysaccharide biosynthetic process"/>
    <property type="evidence" value="ECO:0007669"/>
    <property type="project" value="UniProtKB-KW"/>
</dbReference>
<dbReference type="InterPro" id="IPR029044">
    <property type="entry name" value="Nucleotide-diphossugar_trans"/>
</dbReference>
<gene>
    <name evidence="11" type="ORF">GCM10011399_04890</name>
</gene>
<keyword evidence="12" id="KW-1185">Reference proteome</keyword>